<name>A0A6A6M292_HEVBR</name>
<evidence type="ECO:0000313" key="4">
    <source>
        <dbReference type="Proteomes" id="UP000467840"/>
    </source>
</evidence>
<comment type="caution">
    <text evidence="3">The sequence shown here is derived from an EMBL/GenBank/DDBJ whole genome shotgun (WGS) entry which is preliminary data.</text>
</comment>
<organism evidence="3 4">
    <name type="scientific">Hevea brasiliensis</name>
    <name type="common">Para rubber tree</name>
    <name type="synonym">Siphonia brasiliensis</name>
    <dbReference type="NCBI Taxonomy" id="3981"/>
    <lineage>
        <taxon>Eukaryota</taxon>
        <taxon>Viridiplantae</taxon>
        <taxon>Streptophyta</taxon>
        <taxon>Embryophyta</taxon>
        <taxon>Tracheophyta</taxon>
        <taxon>Spermatophyta</taxon>
        <taxon>Magnoliopsida</taxon>
        <taxon>eudicotyledons</taxon>
        <taxon>Gunneridae</taxon>
        <taxon>Pentapetalae</taxon>
        <taxon>rosids</taxon>
        <taxon>fabids</taxon>
        <taxon>Malpighiales</taxon>
        <taxon>Euphorbiaceae</taxon>
        <taxon>Crotonoideae</taxon>
        <taxon>Micrandreae</taxon>
        <taxon>Hevea</taxon>
    </lineage>
</organism>
<dbReference type="InterPro" id="IPR005162">
    <property type="entry name" value="Retrotrans_gag_dom"/>
</dbReference>
<sequence length="286" mass="33229">MSRCSWSGISYGMDINRDSEDQRQRSCNFTSCVSTQPHFDPFLLLVLFVGSIIWYHNQTAAIQRKTDNLKNYDIHSYHSRADHFQTISEQLQKLDATLKELTQKISGLQIDSKVKIEFPHFSGIGPAEWLNRVAQFFKYNGTPEDEGVTLASFYLEGEANQWLQWLQQTSKRDGSDITWEFFKKELVSRFGPAEDEDFNEALSRVKQSGSLRDYRREIERLSNRVVDWPDKELNWTFMGGLKEEISGEIKMSNPRRLRETIDLARTRDELLSRQSSSSNSGYISQN</sequence>
<dbReference type="PANTHER" id="PTHR33223">
    <property type="entry name" value="CCHC-TYPE DOMAIN-CONTAINING PROTEIN"/>
    <property type="match status" value="1"/>
</dbReference>
<dbReference type="Proteomes" id="UP000467840">
    <property type="component" value="Chromosome 9"/>
</dbReference>
<evidence type="ECO:0000256" key="1">
    <source>
        <dbReference type="SAM" id="Coils"/>
    </source>
</evidence>
<dbReference type="AlphaFoldDB" id="A0A6A6M292"/>
<feature type="coiled-coil region" evidence="1">
    <location>
        <begin position="84"/>
        <end position="111"/>
    </location>
</feature>
<dbReference type="PANTHER" id="PTHR33223:SF6">
    <property type="entry name" value="CCHC-TYPE DOMAIN-CONTAINING PROTEIN"/>
    <property type="match status" value="1"/>
</dbReference>
<protein>
    <recommendedName>
        <fullName evidence="2">Retrotransposon gag domain-containing protein</fullName>
    </recommendedName>
</protein>
<dbReference type="EMBL" id="JAAGAX010000008">
    <property type="protein sequence ID" value="KAF2307782.1"/>
    <property type="molecule type" value="Genomic_DNA"/>
</dbReference>
<accession>A0A6A6M292</accession>
<reference evidence="3 4" key="1">
    <citation type="journal article" date="2020" name="Mol. Plant">
        <title>The Chromosome-Based Rubber Tree Genome Provides New Insights into Spurge Genome Evolution and Rubber Biosynthesis.</title>
        <authorList>
            <person name="Liu J."/>
            <person name="Shi C."/>
            <person name="Shi C.C."/>
            <person name="Li W."/>
            <person name="Zhang Q.J."/>
            <person name="Zhang Y."/>
            <person name="Li K."/>
            <person name="Lu H.F."/>
            <person name="Shi C."/>
            <person name="Zhu S.T."/>
            <person name="Xiao Z.Y."/>
            <person name="Nan H."/>
            <person name="Yue Y."/>
            <person name="Zhu X.G."/>
            <person name="Wu Y."/>
            <person name="Hong X.N."/>
            <person name="Fan G.Y."/>
            <person name="Tong Y."/>
            <person name="Zhang D."/>
            <person name="Mao C.L."/>
            <person name="Liu Y.L."/>
            <person name="Hao S.J."/>
            <person name="Liu W.Q."/>
            <person name="Lv M.Q."/>
            <person name="Zhang H.B."/>
            <person name="Liu Y."/>
            <person name="Hu-Tang G.R."/>
            <person name="Wang J.P."/>
            <person name="Wang J.H."/>
            <person name="Sun Y.H."/>
            <person name="Ni S.B."/>
            <person name="Chen W.B."/>
            <person name="Zhang X.C."/>
            <person name="Jiao Y.N."/>
            <person name="Eichler E.E."/>
            <person name="Li G.H."/>
            <person name="Liu X."/>
            <person name="Gao L.Z."/>
        </authorList>
    </citation>
    <scope>NUCLEOTIDE SEQUENCE [LARGE SCALE GENOMIC DNA]</scope>
    <source>
        <strain evidence="4">cv. GT1</strain>
        <tissue evidence="3">Leaf</tissue>
    </source>
</reference>
<gene>
    <name evidence="3" type="ORF">GH714_031690</name>
</gene>
<feature type="domain" description="Retrotransposon gag" evidence="2">
    <location>
        <begin position="150"/>
        <end position="243"/>
    </location>
</feature>
<keyword evidence="4" id="KW-1185">Reference proteome</keyword>
<keyword evidence="1" id="KW-0175">Coiled coil</keyword>
<proteinExistence type="predicted"/>
<evidence type="ECO:0000313" key="3">
    <source>
        <dbReference type="EMBL" id="KAF2307782.1"/>
    </source>
</evidence>
<evidence type="ECO:0000259" key="2">
    <source>
        <dbReference type="Pfam" id="PF03732"/>
    </source>
</evidence>
<dbReference type="Pfam" id="PF03732">
    <property type="entry name" value="Retrotrans_gag"/>
    <property type="match status" value="1"/>
</dbReference>